<dbReference type="GO" id="GO:0008299">
    <property type="term" value="P:isoprenoid biosynthetic process"/>
    <property type="evidence" value="ECO:0007669"/>
    <property type="project" value="UniProtKB-ARBA"/>
</dbReference>
<evidence type="ECO:0000313" key="5">
    <source>
        <dbReference type="EMBL" id="KAK0611352.1"/>
    </source>
</evidence>
<reference evidence="5" key="1">
    <citation type="submission" date="2023-06" db="EMBL/GenBank/DDBJ databases">
        <title>Genome-scale phylogeny and comparative genomics of the fungal order Sordariales.</title>
        <authorList>
            <consortium name="Lawrence Berkeley National Laboratory"/>
            <person name="Hensen N."/>
            <person name="Bonometti L."/>
            <person name="Westerberg I."/>
            <person name="Brannstrom I.O."/>
            <person name="Guillou S."/>
            <person name="Cros-Aarteil S."/>
            <person name="Calhoun S."/>
            <person name="Haridas S."/>
            <person name="Kuo A."/>
            <person name="Mondo S."/>
            <person name="Pangilinan J."/>
            <person name="Riley R."/>
            <person name="Labutti K."/>
            <person name="Andreopoulos B."/>
            <person name="Lipzen A."/>
            <person name="Chen C."/>
            <person name="Yanf M."/>
            <person name="Daum C."/>
            <person name="Ng V."/>
            <person name="Clum A."/>
            <person name="Steindorff A."/>
            <person name="Ohm R."/>
            <person name="Martin F."/>
            <person name="Silar P."/>
            <person name="Natvig D."/>
            <person name="Lalanne C."/>
            <person name="Gautier V."/>
            <person name="Ament-Velasquez S.L."/>
            <person name="Kruys A."/>
            <person name="Hutchinson M.I."/>
            <person name="Powell A.J."/>
            <person name="Barry K."/>
            <person name="Miller A.N."/>
            <person name="Grigoriev I.V."/>
            <person name="Debuchy R."/>
            <person name="Gladieux P."/>
            <person name="Thoren M.H."/>
            <person name="Johannesson H."/>
        </authorList>
    </citation>
    <scope>NUCLEOTIDE SEQUENCE</scope>
    <source>
        <strain evidence="5">CBS 606.72</strain>
    </source>
</reference>
<name>A0AA39WA81_9PEZI</name>
<keyword evidence="4" id="KW-0456">Lyase</keyword>
<dbReference type="EMBL" id="JAULSU010000007">
    <property type="protein sequence ID" value="KAK0611352.1"/>
    <property type="molecule type" value="Genomic_DNA"/>
</dbReference>
<dbReference type="InterPro" id="IPR008949">
    <property type="entry name" value="Isoprenoid_synthase_dom_sf"/>
</dbReference>
<dbReference type="SFLD" id="SFLDG01020">
    <property type="entry name" value="Terpene_Cyclase_Like_2"/>
    <property type="match status" value="1"/>
</dbReference>
<comment type="caution">
    <text evidence="5">The sequence shown here is derived from an EMBL/GenBank/DDBJ whole genome shotgun (WGS) entry which is preliminary data.</text>
</comment>
<dbReference type="Pfam" id="PF19086">
    <property type="entry name" value="Terpene_syn_C_2"/>
    <property type="match status" value="1"/>
</dbReference>
<gene>
    <name evidence="5" type="ORF">B0T14DRAFT_540489</name>
</gene>
<comment type="similarity">
    <text evidence="2 4">Belongs to the terpene synthase family.</text>
</comment>
<keyword evidence="4" id="KW-0479">Metal-binding</keyword>
<accession>A0AA39WA81</accession>
<evidence type="ECO:0000256" key="3">
    <source>
        <dbReference type="ARBA" id="ARBA00022842"/>
    </source>
</evidence>
<proteinExistence type="inferred from homology"/>
<dbReference type="PANTHER" id="PTHR35201:SF4">
    <property type="entry name" value="BETA-PINACENE SYNTHASE-RELATED"/>
    <property type="match status" value="1"/>
</dbReference>
<evidence type="ECO:0000256" key="2">
    <source>
        <dbReference type="ARBA" id="ARBA00006333"/>
    </source>
</evidence>
<dbReference type="SFLD" id="SFLDS00005">
    <property type="entry name" value="Isoprenoid_Synthase_Type_I"/>
    <property type="match status" value="1"/>
</dbReference>
<dbReference type="AlphaFoldDB" id="A0AA39WA81"/>
<keyword evidence="6" id="KW-1185">Reference proteome</keyword>
<dbReference type="Gene3D" id="1.10.600.10">
    <property type="entry name" value="Farnesyl Diphosphate Synthase"/>
    <property type="match status" value="1"/>
</dbReference>
<evidence type="ECO:0000256" key="1">
    <source>
        <dbReference type="ARBA" id="ARBA00001946"/>
    </source>
</evidence>
<sequence>MAAVKVKLPDYLDFWPWQREINPYYEEVKREATAWGHSFGFFDKKSQDAFDRCAFCKVACLTYPYMNRAQALAACKLMVLFYVYDEFTDIEGPKVGSQLASIVMDALRNPHKPRPAGEFAIGELARQFWAEATLVASPMAQRHFIETFQEYVDAVTEQAADREADRVRTLEEYWPIRDHTGGCPPAFAFIELDLDFPEELYRSPELERLREIANRSITGCNDVYSYNVERARGHALHNIVTVAMYEKNIDVQDALKWFNDWHNGVLREFLALREEVDVLVRKQHGEAVAKQVRFYVNGLGRWVRGNDDWHFEGQRHFGEMGLEIQKTREVLMLPKIEAALPVIGPGATTVQEGGKGWWHGRSAGGAEKNVVERFSGMVLAIVGFFRKHT</sequence>
<dbReference type="GO" id="GO:0010333">
    <property type="term" value="F:terpene synthase activity"/>
    <property type="evidence" value="ECO:0007669"/>
    <property type="project" value="InterPro"/>
</dbReference>
<protein>
    <recommendedName>
        <fullName evidence="4">Terpene synthase</fullName>
        <ecNumber evidence="4">4.2.3.-</ecNumber>
    </recommendedName>
</protein>
<dbReference type="PANTHER" id="PTHR35201">
    <property type="entry name" value="TERPENE SYNTHASE"/>
    <property type="match status" value="1"/>
</dbReference>
<evidence type="ECO:0000313" key="6">
    <source>
        <dbReference type="Proteomes" id="UP001175000"/>
    </source>
</evidence>
<dbReference type="InterPro" id="IPR034686">
    <property type="entry name" value="Terpene_cyclase-like_2"/>
</dbReference>
<dbReference type="GO" id="GO:0046872">
    <property type="term" value="F:metal ion binding"/>
    <property type="evidence" value="ECO:0007669"/>
    <property type="project" value="UniProtKB-KW"/>
</dbReference>
<dbReference type="Proteomes" id="UP001175000">
    <property type="component" value="Unassembled WGS sequence"/>
</dbReference>
<organism evidence="5 6">
    <name type="scientific">Immersiella caudata</name>
    <dbReference type="NCBI Taxonomy" id="314043"/>
    <lineage>
        <taxon>Eukaryota</taxon>
        <taxon>Fungi</taxon>
        <taxon>Dikarya</taxon>
        <taxon>Ascomycota</taxon>
        <taxon>Pezizomycotina</taxon>
        <taxon>Sordariomycetes</taxon>
        <taxon>Sordariomycetidae</taxon>
        <taxon>Sordariales</taxon>
        <taxon>Lasiosphaeriaceae</taxon>
        <taxon>Immersiella</taxon>
    </lineage>
</organism>
<dbReference type="SUPFAM" id="SSF48576">
    <property type="entry name" value="Terpenoid synthases"/>
    <property type="match status" value="1"/>
</dbReference>
<keyword evidence="3 4" id="KW-0460">Magnesium</keyword>
<comment type="cofactor">
    <cofactor evidence="1 4">
        <name>Mg(2+)</name>
        <dbReference type="ChEBI" id="CHEBI:18420"/>
    </cofactor>
</comment>
<evidence type="ECO:0000256" key="4">
    <source>
        <dbReference type="RuleBase" id="RU366034"/>
    </source>
</evidence>
<dbReference type="EC" id="4.2.3.-" evidence="4"/>